<gene>
    <name evidence="2" type="ORF">GOODEAATRI_006764</name>
</gene>
<keyword evidence="3" id="KW-1185">Reference proteome</keyword>
<evidence type="ECO:0000256" key="1">
    <source>
        <dbReference type="SAM" id="MobiDB-lite"/>
    </source>
</evidence>
<accession>A0ABV0N8H5</accession>
<feature type="compositionally biased region" description="Polar residues" evidence="1">
    <location>
        <begin position="25"/>
        <end position="40"/>
    </location>
</feature>
<evidence type="ECO:0000313" key="2">
    <source>
        <dbReference type="EMBL" id="MEQ2167694.1"/>
    </source>
</evidence>
<reference evidence="2 3" key="1">
    <citation type="submission" date="2021-06" db="EMBL/GenBank/DDBJ databases">
        <authorList>
            <person name="Palmer J.M."/>
        </authorList>
    </citation>
    <scope>NUCLEOTIDE SEQUENCE [LARGE SCALE GENOMIC DNA]</scope>
    <source>
        <strain evidence="2 3">GA_2019</strain>
        <tissue evidence="2">Muscle</tissue>
    </source>
</reference>
<comment type="caution">
    <text evidence="2">The sequence shown here is derived from an EMBL/GenBank/DDBJ whole genome shotgun (WGS) entry which is preliminary data.</text>
</comment>
<protein>
    <submittedName>
        <fullName evidence="2">Uncharacterized protein</fullName>
    </submittedName>
</protein>
<proteinExistence type="predicted"/>
<organism evidence="2 3">
    <name type="scientific">Goodea atripinnis</name>
    <dbReference type="NCBI Taxonomy" id="208336"/>
    <lineage>
        <taxon>Eukaryota</taxon>
        <taxon>Metazoa</taxon>
        <taxon>Chordata</taxon>
        <taxon>Craniata</taxon>
        <taxon>Vertebrata</taxon>
        <taxon>Euteleostomi</taxon>
        <taxon>Actinopterygii</taxon>
        <taxon>Neopterygii</taxon>
        <taxon>Teleostei</taxon>
        <taxon>Neoteleostei</taxon>
        <taxon>Acanthomorphata</taxon>
        <taxon>Ovalentaria</taxon>
        <taxon>Atherinomorphae</taxon>
        <taxon>Cyprinodontiformes</taxon>
        <taxon>Goodeidae</taxon>
        <taxon>Goodea</taxon>
    </lineage>
</organism>
<evidence type="ECO:0000313" key="3">
    <source>
        <dbReference type="Proteomes" id="UP001476798"/>
    </source>
</evidence>
<sequence length="133" mass="14119">MNSALPTRSSGPNVARALVNMQMMGNDQDQYMGSSETPSSLKPPLYSQQYGGQQGYGGIPSDGVYPAPSMGGHMGPQRMAPAGYPPMMRMPSAPGPRPPGMRPSGPSSMVPPQPNNLRLQLQHRLQAQLVGDT</sequence>
<dbReference type="EMBL" id="JAHRIO010030314">
    <property type="protein sequence ID" value="MEQ2167694.1"/>
    <property type="molecule type" value="Genomic_DNA"/>
</dbReference>
<feature type="region of interest" description="Disordered" evidence="1">
    <location>
        <begin position="25"/>
        <end position="115"/>
    </location>
</feature>
<name>A0ABV0N8H5_9TELE</name>
<dbReference type="Proteomes" id="UP001476798">
    <property type="component" value="Unassembled WGS sequence"/>
</dbReference>